<dbReference type="EMBL" id="CP115451">
    <property type="protein sequence ID" value="WBP91992.1"/>
    <property type="molecule type" value="Genomic_DNA"/>
</dbReference>
<sequence length="243" mass="25808">MTSAAALARYADLTRQHEETAQLADLAPRPPADQLIDTATGTVAIGRYADGTVARVPLWNSNGAVHLHISARAGAGSSTLIDHLVAAEHACPLTEPWVADPYGARPGLAARTATAKADTITLLREAVGLLRGRLGDPSDSTAYSPTPDRPLITITLGDWPHLSTNEETVGLAEEIARTGRLAGFSLRIETWGVVFQPPLPLTTTALRHAHQVTMTARLTPGLGTHAPHPAAPARLFRTWTPEQ</sequence>
<evidence type="ECO:0000313" key="1">
    <source>
        <dbReference type="EMBL" id="WBP91992.1"/>
    </source>
</evidence>
<reference evidence="1 2" key="1">
    <citation type="submission" date="2022-12" db="EMBL/GenBank/DDBJ databases">
        <title>HUAS 3-15.</title>
        <authorList>
            <person name="Mo P."/>
        </authorList>
    </citation>
    <scope>NUCLEOTIDE SEQUENCE [LARGE SCALE GENOMIC DNA]</scope>
    <source>
        <strain evidence="1 2">HUAS 3-15</strain>
        <plasmid evidence="1 2">punmamed2</plasmid>
    </source>
</reference>
<dbReference type="Proteomes" id="UP001212821">
    <property type="component" value="Plasmid punmamed2"/>
</dbReference>
<proteinExistence type="predicted"/>
<protein>
    <submittedName>
        <fullName evidence="1">Uncharacterized protein</fullName>
    </submittedName>
</protein>
<dbReference type="RefSeq" id="WP_270151637.1">
    <property type="nucleotide sequence ID" value="NZ_CP115451.1"/>
</dbReference>
<evidence type="ECO:0000313" key="2">
    <source>
        <dbReference type="Proteomes" id="UP001212821"/>
    </source>
</evidence>
<geneLocation type="plasmid" evidence="1 2">
    <name>punmamed2</name>
</geneLocation>
<accession>A0ABY7QI06</accession>
<keyword evidence="2" id="KW-1185">Reference proteome</keyword>
<organism evidence="1 2">
    <name type="scientific">Kitasatospora cathayae</name>
    <dbReference type="NCBI Taxonomy" id="3004092"/>
    <lineage>
        <taxon>Bacteria</taxon>
        <taxon>Bacillati</taxon>
        <taxon>Actinomycetota</taxon>
        <taxon>Actinomycetes</taxon>
        <taxon>Kitasatosporales</taxon>
        <taxon>Streptomycetaceae</taxon>
        <taxon>Kitasatospora</taxon>
    </lineage>
</organism>
<gene>
    <name evidence="1" type="ORF">O1G21_40080</name>
</gene>
<keyword evidence="1" id="KW-0614">Plasmid</keyword>
<name>A0ABY7QI06_9ACTN</name>